<dbReference type="OrthoDB" id="851349at2759"/>
<reference evidence="3 4" key="1">
    <citation type="journal article" date="2014" name="PLoS ONE">
        <title>Global Analysis of Gene Expression Profiles in Physic Nut (Jatropha curcas L.) Seedlings Exposed to Salt Stress.</title>
        <authorList>
            <person name="Zhang L."/>
            <person name="Zhang C."/>
            <person name="Wu P."/>
            <person name="Chen Y."/>
            <person name="Li M."/>
            <person name="Jiang H."/>
            <person name="Wu G."/>
        </authorList>
    </citation>
    <scope>NUCLEOTIDE SEQUENCE [LARGE SCALE GENOMIC DNA]</scope>
    <source>
        <strain evidence="4">cv. GZQX0401</strain>
        <tissue evidence="3">Young leaves</tissue>
    </source>
</reference>
<gene>
    <name evidence="3" type="ORF">JCGZ_24624</name>
</gene>
<dbReference type="EMBL" id="KK914327">
    <property type="protein sequence ID" value="KDP40625.1"/>
    <property type="molecule type" value="Genomic_DNA"/>
</dbReference>
<keyword evidence="2" id="KW-0732">Signal</keyword>
<organism evidence="3 4">
    <name type="scientific">Jatropha curcas</name>
    <name type="common">Barbados nut</name>
    <dbReference type="NCBI Taxonomy" id="180498"/>
    <lineage>
        <taxon>Eukaryota</taxon>
        <taxon>Viridiplantae</taxon>
        <taxon>Streptophyta</taxon>
        <taxon>Embryophyta</taxon>
        <taxon>Tracheophyta</taxon>
        <taxon>Spermatophyta</taxon>
        <taxon>Magnoliopsida</taxon>
        <taxon>eudicotyledons</taxon>
        <taxon>Gunneridae</taxon>
        <taxon>Pentapetalae</taxon>
        <taxon>rosids</taxon>
        <taxon>fabids</taxon>
        <taxon>Malpighiales</taxon>
        <taxon>Euphorbiaceae</taxon>
        <taxon>Crotonoideae</taxon>
        <taxon>Jatropheae</taxon>
        <taxon>Jatropha</taxon>
    </lineage>
</organism>
<protein>
    <submittedName>
        <fullName evidence="3">Uncharacterized protein</fullName>
    </submittedName>
</protein>
<feature type="chain" id="PRO_5001644401" evidence="2">
    <location>
        <begin position="22"/>
        <end position="85"/>
    </location>
</feature>
<name>A0A067L801_JATCU</name>
<feature type="signal peptide" evidence="2">
    <location>
        <begin position="1"/>
        <end position="21"/>
    </location>
</feature>
<dbReference type="AlphaFoldDB" id="A0A067L801"/>
<proteinExistence type="predicted"/>
<sequence>MAALIILLSVTLSGWLHRIQAEARLAPLGPPSSAPAMAATTQAFRMQDSKKNPFKKVDSSFRRIPPSTSNPTQNKCTPPLDGRRK</sequence>
<dbReference type="Proteomes" id="UP000027138">
    <property type="component" value="Unassembled WGS sequence"/>
</dbReference>
<keyword evidence="4" id="KW-1185">Reference proteome</keyword>
<feature type="compositionally biased region" description="Basic and acidic residues" evidence="1">
    <location>
        <begin position="47"/>
        <end position="61"/>
    </location>
</feature>
<evidence type="ECO:0000313" key="4">
    <source>
        <dbReference type="Proteomes" id="UP000027138"/>
    </source>
</evidence>
<evidence type="ECO:0000256" key="2">
    <source>
        <dbReference type="SAM" id="SignalP"/>
    </source>
</evidence>
<evidence type="ECO:0000313" key="3">
    <source>
        <dbReference type="EMBL" id="KDP40625.1"/>
    </source>
</evidence>
<feature type="compositionally biased region" description="Polar residues" evidence="1">
    <location>
        <begin position="66"/>
        <end position="76"/>
    </location>
</feature>
<evidence type="ECO:0000256" key="1">
    <source>
        <dbReference type="SAM" id="MobiDB-lite"/>
    </source>
</evidence>
<feature type="region of interest" description="Disordered" evidence="1">
    <location>
        <begin position="44"/>
        <end position="85"/>
    </location>
</feature>
<accession>A0A067L801</accession>